<dbReference type="PANTHER" id="PTHR30238:SF0">
    <property type="entry name" value="THYLAKOID MEMBRANE PROTEIN TERC, CHLOROPLASTIC"/>
    <property type="match status" value="1"/>
</dbReference>
<evidence type="ECO:0000256" key="6">
    <source>
        <dbReference type="SAM" id="Phobius"/>
    </source>
</evidence>
<gene>
    <name evidence="7" type="ORF">ATK06_1650</name>
</gene>
<feature type="transmembrane region" description="Helical" evidence="6">
    <location>
        <begin position="39"/>
        <end position="60"/>
    </location>
</feature>
<keyword evidence="5 6" id="KW-0472">Membrane</keyword>
<comment type="subcellular location">
    <subcellularLocation>
        <location evidence="1">Membrane</location>
        <topology evidence="1">Multi-pass membrane protein</topology>
    </subcellularLocation>
</comment>
<dbReference type="GO" id="GO:0016020">
    <property type="term" value="C:membrane"/>
    <property type="evidence" value="ECO:0007669"/>
    <property type="project" value="UniProtKB-SubCell"/>
</dbReference>
<evidence type="ECO:0000256" key="4">
    <source>
        <dbReference type="ARBA" id="ARBA00022989"/>
    </source>
</evidence>
<accession>A0A2A9DPC5</accession>
<evidence type="ECO:0000313" key="8">
    <source>
        <dbReference type="Proteomes" id="UP000221653"/>
    </source>
</evidence>
<feature type="transmembrane region" description="Helical" evidence="6">
    <location>
        <begin position="296"/>
        <end position="318"/>
    </location>
</feature>
<comment type="caution">
    <text evidence="7">The sequence shown here is derived from an EMBL/GenBank/DDBJ whole genome shotgun (WGS) entry which is preliminary data.</text>
</comment>
<feature type="transmembrane region" description="Helical" evidence="6">
    <location>
        <begin position="226"/>
        <end position="247"/>
    </location>
</feature>
<organism evidence="7 8">
    <name type="scientific">Corynebacterium renale</name>
    <dbReference type="NCBI Taxonomy" id="1724"/>
    <lineage>
        <taxon>Bacteria</taxon>
        <taxon>Bacillati</taxon>
        <taxon>Actinomycetota</taxon>
        <taxon>Actinomycetes</taxon>
        <taxon>Mycobacteriales</taxon>
        <taxon>Corynebacteriaceae</taxon>
        <taxon>Corynebacterium</taxon>
    </lineage>
</organism>
<keyword evidence="3 6" id="KW-0812">Transmembrane</keyword>
<name>A0A2A9DPC5_9CORY</name>
<feature type="transmembrane region" description="Helical" evidence="6">
    <location>
        <begin position="6"/>
        <end position="27"/>
    </location>
</feature>
<dbReference type="STRING" id="1724.GCA_001044175_01039"/>
<dbReference type="InterPro" id="IPR005496">
    <property type="entry name" value="Integral_membrane_TerC"/>
</dbReference>
<evidence type="ECO:0000313" key="7">
    <source>
        <dbReference type="EMBL" id="PFG28538.1"/>
    </source>
</evidence>
<feature type="transmembrane region" description="Helical" evidence="6">
    <location>
        <begin position="254"/>
        <end position="276"/>
    </location>
</feature>
<feature type="transmembrane region" description="Helical" evidence="6">
    <location>
        <begin position="132"/>
        <end position="149"/>
    </location>
</feature>
<keyword evidence="4 6" id="KW-1133">Transmembrane helix</keyword>
<dbReference type="PANTHER" id="PTHR30238">
    <property type="entry name" value="MEMBRANE BOUND PREDICTED REDOX MODULATOR"/>
    <property type="match status" value="1"/>
</dbReference>
<evidence type="ECO:0000256" key="2">
    <source>
        <dbReference type="ARBA" id="ARBA00007511"/>
    </source>
</evidence>
<protein>
    <submittedName>
        <fullName evidence="7">Tellurite resistance protein TerC</fullName>
    </submittedName>
</protein>
<evidence type="ECO:0000256" key="3">
    <source>
        <dbReference type="ARBA" id="ARBA00022692"/>
    </source>
</evidence>
<dbReference type="Pfam" id="PF03741">
    <property type="entry name" value="TerC"/>
    <property type="match status" value="1"/>
</dbReference>
<keyword evidence="8" id="KW-1185">Reference proteome</keyword>
<dbReference type="Proteomes" id="UP000221653">
    <property type="component" value="Unassembled WGS sequence"/>
</dbReference>
<dbReference type="AlphaFoldDB" id="A0A2A9DPC5"/>
<sequence>MSVPLWVWIITIVVILGFFVFDFYSHVRTPHEPTMKESATWSVVYIALAVIFGVFVWIVWDHQHGIEYFTGYILEKSLSVDNLFVFALIMAAFQIPRKYQQKVLLIGIALALGFRLIFILLGASIINAWSDVFYLFAIFLIFTAVKMLVDEVKDAPPKDPKDMVAVKLVSKVIPVTDHYESDHLITHKKGKKHFTPLMIALVSIGVVDVMFALDSIPAIYGVTQEAYLVFTTNAFSLLGLRQLYFLLDGLLDRLVYLSYGLSLILGFIGVKLLLHALHNNNLPFINGGDDVSVPEIPTLISLGVIVAILTVTVIASLIKSARDRRGTKTIKESEPA</sequence>
<dbReference type="InterPro" id="IPR022369">
    <property type="entry name" value="Integral_membrane_TerC_rswitch"/>
</dbReference>
<feature type="transmembrane region" description="Helical" evidence="6">
    <location>
        <begin position="197"/>
        <end position="220"/>
    </location>
</feature>
<feature type="transmembrane region" description="Helical" evidence="6">
    <location>
        <begin position="80"/>
        <end position="96"/>
    </location>
</feature>
<feature type="transmembrane region" description="Helical" evidence="6">
    <location>
        <begin position="103"/>
        <end position="126"/>
    </location>
</feature>
<evidence type="ECO:0000256" key="1">
    <source>
        <dbReference type="ARBA" id="ARBA00004141"/>
    </source>
</evidence>
<dbReference type="EMBL" id="PDJF01000001">
    <property type="protein sequence ID" value="PFG28538.1"/>
    <property type="molecule type" value="Genomic_DNA"/>
</dbReference>
<dbReference type="NCBIfam" id="TIGR03718">
    <property type="entry name" value="R_switched_Alx"/>
    <property type="match status" value="1"/>
</dbReference>
<comment type="similarity">
    <text evidence="2">Belongs to the TerC family.</text>
</comment>
<proteinExistence type="inferred from homology"/>
<reference evidence="7 8" key="1">
    <citation type="submission" date="2017-10" db="EMBL/GenBank/DDBJ databases">
        <title>Sequencing the genomes of 1000 actinobacteria strains.</title>
        <authorList>
            <person name="Klenk H.-P."/>
        </authorList>
    </citation>
    <scope>NUCLEOTIDE SEQUENCE [LARGE SCALE GENOMIC DNA]</scope>
    <source>
        <strain evidence="7 8">DSM 20688</strain>
    </source>
</reference>
<dbReference type="OrthoDB" id="5242957at2"/>
<evidence type="ECO:0000256" key="5">
    <source>
        <dbReference type="ARBA" id="ARBA00023136"/>
    </source>
</evidence>
<dbReference type="RefSeq" id="WP_048379214.1">
    <property type="nucleotide sequence ID" value="NZ_LDYE01000003.1"/>
</dbReference>